<comment type="similarity">
    <text evidence="1">Belongs to the class IV-like SAM-binding methyltransferase superfamily. RNA methyltransferase TrmH family.</text>
</comment>
<keyword evidence="2 6" id="KW-0489">Methyltransferase</keyword>
<dbReference type="EMBL" id="CP025570">
    <property type="protein sequence ID" value="AZZ40074.1"/>
    <property type="molecule type" value="Genomic_DNA"/>
</dbReference>
<dbReference type="InterPro" id="IPR029028">
    <property type="entry name" value="Alpha/beta_knot_MTases"/>
</dbReference>
<feature type="compositionally biased region" description="Gly residues" evidence="4">
    <location>
        <begin position="67"/>
        <end position="84"/>
    </location>
</feature>
<dbReference type="RefSeq" id="WP_097799313.1">
    <property type="nucleotide sequence ID" value="NZ_CP025570.1"/>
</dbReference>
<dbReference type="NCBIfam" id="TIGR00186">
    <property type="entry name" value="rRNA_methyl_3"/>
    <property type="match status" value="1"/>
</dbReference>
<evidence type="ECO:0000313" key="7">
    <source>
        <dbReference type="Proteomes" id="UP000285875"/>
    </source>
</evidence>
<dbReference type="InterPro" id="IPR029064">
    <property type="entry name" value="Ribosomal_eL30-like_sf"/>
</dbReference>
<keyword evidence="3 6" id="KW-0808">Transferase</keyword>
<dbReference type="GO" id="GO:0003723">
    <property type="term" value="F:RNA binding"/>
    <property type="evidence" value="ECO:0007669"/>
    <property type="project" value="InterPro"/>
</dbReference>
<dbReference type="GO" id="GO:0005829">
    <property type="term" value="C:cytosol"/>
    <property type="evidence" value="ECO:0007669"/>
    <property type="project" value="TreeGrafter"/>
</dbReference>
<accession>A0A3T0S148</accession>
<dbReference type="InterPro" id="IPR013123">
    <property type="entry name" value="SpoU_subst-bd"/>
</dbReference>
<dbReference type="Pfam" id="PF00588">
    <property type="entry name" value="SpoU_methylase"/>
    <property type="match status" value="1"/>
</dbReference>
<reference evidence="7" key="1">
    <citation type="submission" date="2017-12" db="EMBL/GenBank/DDBJ databases">
        <title>Whole genome sequencing of Acidipropionibacterium jensenii strains JS279 and JS280.</title>
        <authorList>
            <person name="Deptula P."/>
            <person name="Laine P."/>
            <person name="Smolander O.-P."/>
            <person name="Paulin L."/>
            <person name="Auvinen P."/>
            <person name="Varmanen P."/>
        </authorList>
    </citation>
    <scope>NUCLEOTIDE SEQUENCE [LARGE SCALE GENOMIC DNA]</scope>
    <source>
        <strain evidence="7">JS280</strain>
    </source>
</reference>
<dbReference type="PANTHER" id="PTHR46429">
    <property type="entry name" value="23S RRNA (GUANOSINE-2'-O-)-METHYLTRANSFERASE RLMB"/>
    <property type="match status" value="1"/>
</dbReference>
<dbReference type="Gene3D" id="3.30.1330.30">
    <property type="match status" value="1"/>
</dbReference>
<dbReference type="PANTHER" id="PTHR46429:SF1">
    <property type="entry name" value="23S RRNA (GUANOSINE-2'-O-)-METHYLTRANSFERASE RLMB"/>
    <property type="match status" value="1"/>
</dbReference>
<evidence type="ECO:0000259" key="5">
    <source>
        <dbReference type="SMART" id="SM00967"/>
    </source>
</evidence>
<dbReference type="KEGG" id="aji:C0Z10_10310"/>
<protein>
    <submittedName>
        <fullName evidence="6">23S rRNA (Guanosine(2251)-2'-O)-methyltransferase RlmB</fullName>
    </submittedName>
</protein>
<dbReference type="InterPro" id="IPR004441">
    <property type="entry name" value="rRNA_MeTrfase_TrmH"/>
</dbReference>
<dbReference type="InterPro" id="IPR029026">
    <property type="entry name" value="tRNA_m1G_MTases_N"/>
</dbReference>
<evidence type="ECO:0000256" key="1">
    <source>
        <dbReference type="ARBA" id="ARBA00007228"/>
    </source>
</evidence>
<dbReference type="AlphaFoldDB" id="A0A3T0S148"/>
<dbReference type="SUPFAM" id="SSF55315">
    <property type="entry name" value="L30e-like"/>
    <property type="match status" value="1"/>
</dbReference>
<organism evidence="6 7">
    <name type="scientific">Acidipropionibacterium jensenii</name>
    <dbReference type="NCBI Taxonomy" id="1749"/>
    <lineage>
        <taxon>Bacteria</taxon>
        <taxon>Bacillati</taxon>
        <taxon>Actinomycetota</taxon>
        <taxon>Actinomycetes</taxon>
        <taxon>Propionibacteriales</taxon>
        <taxon>Propionibacteriaceae</taxon>
        <taxon>Acidipropionibacterium</taxon>
    </lineage>
</organism>
<feature type="region of interest" description="Disordered" evidence="4">
    <location>
        <begin position="1"/>
        <end position="89"/>
    </location>
</feature>
<gene>
    <name evidence="6" type="ORF">C0Z10_10310</name>
</gene>
<dbReference type="GO" id="GO:0008173">
    <property type="term" value="F:RNA methyltransferase activity"/>
    <property type="evidence" value="ECO:0007669"/>
    <property type="project" value="InterPro"/>
</dbReference>
<dbReference type="SMART" id="SM00967">
    <property type="entry name" value="SpoU_sub_bind"/>
    <property type="match status" value="1"/>
</dbReference>
<feature type="domain" description="RNA 2-O ribose methyltransferase substrate binding" evidence="5">
    <location>
        <begin position="89"/>
        <end position="165"/>
    </location>
</feature>
<dbReference type="GO" id="GO:0006396">
    <property type="term" value="P:RNA processing"/>
    <property type="evidence" value="ECO:0007669"/>
    <property type="project" value="InterPro"/>
</dbReference>
<proteinExistence type="inferred from homology"/>
<dbReference type="CDD" id="cd18103">
    <property type="entry name" value="SpoU-like_RlmB"/>
    <property type="match status" value="1"/>
</dbReference>
<evidence type="ECO:0000313" key="6">
    <source>
        <dbReference type="EMBL" id="AZZ40074.1"/>
    </source>
</evidence>
<evidence type="ECO:0000256" key="4">
    <source>
        <dbReference type="SAM" id="MobiDB-lite"/>
    </source>
</evidence>
<dbReference type="SUPFAM" id="SSF75217">
    <property type="entry name" value="alpha/beta knot"/>
    <property type="match status" value="1"/>
</dbReference>
<dbReference type="Pfam" id="PF08032">
    <property type="entry name" value="SpoU_sub_bind"/>
    <property type="match status" value="1"/>
</dbReference>
<feature type="compositionally biased region" description="Basic and acidic residues" evidence="4">
    <location>
        <begin position="43"/>
        <end position="58"/>
    </location>
</feature>
<dbReference type="Proteomes" id="UP000285875">
    <property type="component" value="Chromosome"/>
</dbReference>
<evidence type="ECO:0000256" key="2">
    <source>
        <dbReference type="ARBA" id="ARBA00022603"/>
    </source>
</evidence>
<evidence type="ECO:0000256" key="3">
    <source>
        <dbReference type="ARBA" id="ARBA00022679"/>
    </source>
</evidence>
<dbReference type="Gene3D" id="3.40.1280.10">
    <property type="match status" value="1"/>
</dbReference>
<dbReference type="GO" id="GO:0032259">
    <property type="term" value="P:methylation"/>
    <property type="evidence" value="ECO:0007669"/>
    <property type="project" value="UniProtKB-KW"/>
</dbReference>
<name>A0A3T0S148_9ACTN</name>
<sequence>MPGNSQRRGAGGNKAGKFAGKGSAAGSGGRVRRGLRGRGPTPRAEDRPYHKAYKDKQQRTTKQQGRPGAGGSRPGAGSGQGSRGAGPEWVIGRNPVLEALHAGLPVRTAYIAEGAEHDSRLREILSYAADHNMPTLQTTRGELDRMTGGAVHQGVAIRMPEYEYAAVDDLIAAGAESPHGGLIVALDKVTDPRNLGAVIRSAAAFGAQGVLIPSRRSASMTAAAWKSSAGAAARVPVAMASNLNQALAKLAKTGYTIVGLAGEADADIADTHGLDGPLVLVIGSEGEGMSRLTREHCDQVASIPITGIESLNASVAASIALYEVARARA</sequence>
<dbReference type="InterPro" id="IPR001537">
    <property type="entry name" value="SpoU_MeTrfase"/>
</dbReference>